<accession>W2RNK2</accession>
<dbReference type="RefSeq" id="XP_008720270.1">
    <property type="nucleotide sequence ID" value="XM_008722048.1"/>
</dbReference>
<gene>
    <name evidence="1" type="ORF">HMPREF1541_07725</name>
</gene>
<proteinExistence type="predicted"/>
<dbReference type="GeneID" id="19975064"/>
<dbReference type="AlphaFoldDB" id="W2RNK2"/>
<dbReference type="OrthoDB" id="4118857at2759"/>
<dbReference type="VEuPathDB" id="FungiDB:HMPREF1541_07725"/>
<evidence type="ECO:0000313" key="2">
    <source>
        <dbReference type="Proteomes" id="UP000030752"/>
    </source>
</evidence>
<dbReference type="EMBL" id="KB822723">
    <property type="protein sequence ID" value="ETN38101.1"/>
    <property type="molecule type" value="Genomic_DNA"/>
</dbReference>
<dbReference type="Proteomes" id="UP000030752">
    <property type="component" value="Unassembled WGS sequence"/>
</dbReference>
<sequence>MTTNAINAFPGGIVRLDSPSIRAIRAPHIPDKTLIDPLVKIFPHAPILLLSALAAWLIIDIWSENAIITSPSCGRDAELTTEDVLQSQPAVDIWPAAYKISSPLPPSLAQVAPSPEVQAYLAYAWDATSPMRQIPNKARSLLGISDTAVLNEGLLKAHEAGLIRRLRVIRPSIGVIGQKLLVALRGSWDEDLWKCLKVMVEVIEESPAGLGFDV</sequence>
<dbReference type="InParanoid" id="W2RNK2"/>
<name>W2RNK2_CYPE1</name>
<protein>
    <submittedName>
        <fullName evidence="1">Uncharacterized protein</fullName>
    </submittedName>
</protein>
<dbReference type="eggNOG" id="ENOG502RQWQ">
    <property type="taxonomic scope" value="Eukaryota"/>
</dbReference>
<evidence type="ECO:0000313" key="1">
    <source>
        <dbReference type="EMBL" id="ETN38101.1"/>
    </source>
</evidence>
<organism evidence="1 2">
    <name type="scientific">Cyphellophora europaea (strain CBS 101466)</name>
    <name type="common">Phialophora europaea</name>
    <dbReference type="NCBI Taxonomy" id="1220924"/>
    <lineage>
        <taxon>Eukaryota</taxon>
        <taxon>Fungi</taxon>
        <taxon>Dikarya</taxon>
        <taxon>Ascomycota</taxon>
        <taxon>Pezizomycotina</taxon>
        <taxon>Eurotiomycetes</taxon>
        <taxon>Chaetothyriomycetidae</taxon>
        <taxon>Chaetothyriales</taxon>
        <taxon>Cyphellophoraceae</taxon>
        <taxon>Cyphellophora</taxon>
    </lineage>
</organism>
<dbReference type="HOGENOM" id="CLU_1288855_0_0_1"/>
<reference evidence="1 2" key="1">
    <citation type="submission" date="2013-03" db="EMBL/GenBank/DDBJ databases">
        <title>The Genome Sequence of Phialophora europaea CBS 101466.</title>
        <authorList>
            <consortium name="The Broad Institute Genomics Platform"/>
            <person name="Cuomo C."/>
            <person name="de Hoog S."/>
            <person name="Gorbushina A."/>
            <person name="Walker B."/>
            <person name="Young S.K."/>
            <person name="Zeng Q."/>
            <person name="Gargeya S."/>
            <person name="Fitzgerald M."/>
            <person name="Haas B."/>
            <person name="Abouelleil A."/>
            <person name="Allen A.W."/>
            <person name="Alvarado L."/>
            <person name="Arachchi H.M."/>
            <person name="Berlin A.M."/>
            <person name="Chapman S.B."/>
            <person name="Gainer-Dewar J."/>
            <person name="Goldberg J."/>
            <person name="Griggs A."/>
            <person name="Gujja S."/>
            <person name="Hansen M."/>
            <person name="Howarth C."/>
            <person name="Imamovic A."/>
            <person name="Ireland A."/>
            <person name="Larimer J."/>
            <person name="McCowan C."/>
            <person name="Murphy C."/>
            <person name="Pearson M."/>
            <person name="Poon T.W."/>
            <person name="Priest M."/>
            <person name="Roberts A."/>
            <person name="Saif S."/>
            <person name="Shea T."/>
            <person name="Sisk P."/>
            <person name="Sykes S."/>
            <person name="Wortman J."/>
            <person name="Nusbaum C."/>
            <person name="Birren B."/>
        </authorList>
    </citation>
    <scope>NUCLEOTIDE SEQUENCE [LARGE SCALE GENOMIC DNA]</scope>
    <source>
        <strain evidence="1 2">CBS 101466</strain>
    </source>
</reference>
<keyword evidence="2" id="KW-1185">Reference proteome</keyword>